<comment type="caution">
    <text evidence="1">The sequence shown here is derived from an EMBL/GenBank/DDBJ whole genome shotgun (WGS) entry which is preliminary data.</text>
</comment>
<accession>A0ABR5ANX2</accession>
<protein>
    <recommendedName>
        <fullName evidence="3">Phage protein</fullName>
    </recommendedName>
</protein>
<evidence type="ECO:0000313" key="1">
    <source>
        <dbReference type="EMBL" id="KIL72951.1"/>
    </source>
</evidence>
<evidence type="ECO:0000313" key="2">
    <source>
        <dbReference type="Proteomes" id="UP000031982"/>
    </source>
</evidence>
<gene>
    <name evidence="1" type="ORF">SD77_3424</name>
</gene>
<reference evidence="1 2" key="1">
    <citation type="submission" date="2015-01" db="EMBL/GenBank/DDBJ databases">
        <title>Genome Assembly of Bacillus badius MTCC 1458.</title>
        <authorList>
            <person name="Verma A."/>
            <person name="Khatri I."/>
            <person name="Mual P."/>
            <person name="Subramanian S."/>
            <person name="Krishnamurthi S."/>
        </authorList>
    </citation>
    <scope>NUCLEOTIDE SEQUENCE [LARGE SCALE GENOMIC DNA]</scope>
    <source>
        <strain evidence="1 2">MTCC 1458</strain>
    </source>
</reference>
<name>A0ABR5ANX2_BACBA</name>
<keyword evidence="2" id="KW-1185">Reference proteome</keyword>
<organism evidence="1 2">
    <name type="scientific">Bacillus badius</name>
    <dbReference type="NCBI Taxonomy" id="1455"/>
    <lineage>
        <taxon>Bacteria</taxon>
        <taxon>Bacillati</taxon>
        <taxon>Bacillota</taxon>
        <taxon>Bacilli</taxon>
        <taxon>Bacillales</taxon>
        <taxon>Bacillaceae</taxon>
        <taxon>Pseudobacillus</taxon>
    </lineage>
</organism>
<dbReference type="EMBL" id="JXLP01000030">
    <property type="protein sequence ID" value="KIL72951.1"/>
    <property type="molecule type" value="Genomic_DNA"/>
</dbReference>
<sequence>MGEGAMEYRELMDWKGHIYLNTLSEPLENSLRILIDKCKISHEREGAHAGKYITEISPIEGDINFPIIQLDFDSYVSYTITNESFTVMDDYEVYQGEVFRIYTKSRYLDFVKLGTIAEDVFPEERFVHYQVPCLNHIIDIISFESPRITEVKRG</sequence>
<proteinExistence type="predicted"/>
<evidence type="ECO:0008006" key="3">
    <source>
        <dbReference type="Google" id="ProtNLM"/>
    </source>
</evidence>
<dbReference type="Proteomes" id="UP000031982">
    <property type="component" value="Unassembled WGS sequence"/>
</dbReference>